<feature type="chain" id="PRO_5045582774" evidence="4">
    <location>
        <begin position="33"/>
        <end position="479"/>
    </location>
</feature>
<dbReference type="Pfam" id="PF13458">
    <property type="entry name" value="Peripla_BP_6"/>
    <property type="match status" value="1"/>
</dbReference>
<evidence type="ECO:0000259" key="5">
    <source>
        <dbReference type="Pfam" id="PF13458"/>
    </source>
</evidence>
<protein>
    <submittedName>
        <fullName evidence="6">ABC transporter substrate-binding protein</fullName>
    </submittedName>
</protein>
<feature type="region of interest" description="Disordered" evidence="3">
    <location>
        <begin position="32"/>
        <end position="79"/>
    </location>
</feature>
<dbReference type="RefSeq" id="WP_252621092.1">
    <property type="nucleotide sequence ID" value="NZ_CP099490.1"/>
</dbReference>
<proteinExistence type="inferred from homology"/>
<dbReference type="PANTHER" id="PTHR47235">
    <property type="entry name" value="BLR6548 PROTEIN"/>
    <property type="match status" value="1"/>
</dbReference>
<dbReference type="PANTHER" id="PTHR47235:SF1">
    <property type="entry name" value="BLR6548 PROTEIN"/>
    <property type="match status" value="1"/>
</dbReference>
<keyword evidence="7" id="KW-1185">Reference proteome</keyword>
<organism evidence="6 7">
    <name type="scientific">Ornithinimicrobium cryptoxanthini</name>
    <dbReference type="NCBI Taxonomy" id="2934161"/>
    <lineage>
        <taxon>Bacteria</taxon>
        <taxon>Bacillati</taxon>
        <taxon>Actinomycetota</taxon>
        <taxon>Actinomycetes</taxon>
        <taxon>Micrococcales</taxon>
        <taxon>Ornithinimicrobiaceae</taxon>
        <taxon>Ornithinimicrobium</taxon>
    </lineage>
</organism>
<dbReference type="PROSITE" id="PS51257">
    <property type="entry name" value="PROKAR_LIPOPROTEIN"/>
    <property type="match status" value="1"/>
</dbReference>
<feature type="compositionally biased region" description="Acidic residues" evidence="3">
    <location>
        <begin position="46"/>
        <end position="73"/>
    </location>
</feature>
<keyword evidence="2 4" id="KW-0732">Signal</keyword>
<reference evidence="6" key="1">
    <citation type="submission" date="2022-06" db="EMBL/GenBank/DDBJ databases">
        <title>Ornithinimicrobium JY.X270.</title>
        <authorList>
            <person name="Huang Y."/>
        </authorList>
    </citation>
    <scope>NUCLEOTIDE SEQUENCE</scope>
    <source>
        <strain evidence="6">JY.X270</strain>
    </source>
</reference>
<name>A0ABY4YIE4_9MICO</name>
<dbReference type="InterPro" id="IPR028081">
    <property type="entry name" value="Leu-bd"/>
</dbReference>
<evidence type="ECO:0000256" key="2">
    <source>
        <dbReference type="ARBA" id="ARBA00022729"/>
    </source>
</evidence>
<dbReference type="Proteomes" id="UP001056535">
    <property type="component" value="Chromosome"/>
</dbReference>
<evidence type="ECO:0000256" key="4">
    <source>
        <dbReference type="SAM" id="SignalP"/>
    </source>
</evidence>
<feature type="signal peptide" evidence="4">
    <location>
        <begin position="1"/>
        <end position="32"/>
    </location>
</feature>
<evidence type="ECO:0000313" key="7">
    <source>
        <dbReference type="Proteomes" id="UP001056535"/>
    </source>
</evidence>
<evidence type="ECO:0000256" key="1">
    <source>
        <dbReference type="ARBA" id="ARBA00010062"/>
    </source>
</evidence>
<feature type="domain" description="Leucine-binding protein" evidence="5">
    <location>
        <begin position="99"/>
        <end position="433"/>
    </location>
</feature>
<dbReference type="Gene3D" id="3.40.50.2300">
    <property type="match status" value="2"/>
</dbReference>
<sequence>MSTTTVRSPRTSPARRLLALAAATGLVLSACTAVEDEPETTPSEADAAEDTPEPDTDASSESDPAAESEDPDAGGEIAIGDGVTEEACPEGVNPDNGCIYLGVLSDLTEGPFAALAVPIVDAQRAYWAQVNADGGIAGFDVDIDTYTRDTKYQPAEHAAAYQQIEPNILALAHSLGTVNTESVLADMDANDIVAVPASWWSGYSFEENDMGLIMEFGYSYCVESMVGLDWFAENHGEISSVAAVGYPGDYGGDSAAGAQLWAEANGVADVTVVPTGPNQVTGGQDSVVAAVMAAQPDVVILAVGPAENAEIVGKLAAGGFTGRFLGSLPTWNPALLESAAAPALTALYNHMVPTEQWDGTSAAVEAMQASLDGEEPANGGYVIGWAMNYSMHALLQKAADSGDLTRAGLRAAVDGLEVDFDGMAEPITYGGNGAEVASSGLIIGTPNAEAPLGIETTNEFFHGSTFEGLDYTQACSASS</sequence>
<evidence type="ECO:0000313" key="6">
    <source>
        <dbReference type="EMBL" id="USQ76397.1"/>
    </source>
</evidence>
<comment type="similarity">
    <text evidence="1">Belongs to the leucine-binding protein family.</text>
</comment>
<gene>
    <name evidence="6" type="ORF">NF557_00240</name>
</gene>
<dbReference type="InterPro" id="IPR028082">
    <property type="entry name" value="Peripla_BP_I"/>
</dbReference>
<accession>A0ABY4YIE4</accession>
<dbReference type="SUPFAM" id="SSF53822">
    <property type="entry name" value="Periplasmic binding protein-like I"/>
    <property type="match status" value="1"/>
</dbReference>
<evidence type="ECO:0000256" key="3">
    <source>
        <dbReference type="SAM" id="MobiDB-lite"/>
    </source>
</evidence>
<dbReference type="EMBL" id="CP099490">
    <property type="protein sequence ID" value="USQ76397.1"/>
    <property type="molecule type" value="Genomic_DNA"/>
</dbReference>